<protein>
    <submittedName>
        <fullName evidence="1">Uncharacterized protein</fullName>
    </submittedName>
</protein>
<sequence>CCSVIETTGGGYVLAGWTRSFGSGGKDVYLLKIDVNGDIVWTRTYGGVNDDSVIPTKIKPVS</sequence>
<dbReference type="PANTHER" id="PTHR42754:SF1">
    <property type="entry name" value="LIPOPROTEIN"/>
    <property type="match status" value="1"/>
</dbReference>
<name>X1W1V4_9ZZZZ</name>
<organism evidence="1">
    <name type="scientific">marine sediment metagenome</name>
    <dbReference type="NCBI Taxonomy" id="412755"/>
    <lineage>
        <taxon>unclassified sequences</taxon>
        <taxon>metagenomes</taxon>
        <taxon>ecological metagenomes</taxon>
    </lineage>
</organism>
<dbReference type="EMBL" id="BARW01042485">
    <property type="protein sequence ID" value="GAJ22610.1"/>
    <property type="molecule type" value="Genomic_DNA"/>
</dbReference>
<feature type="non-terminal residue" evidence="1">
    <location>
        <position position="1"/>
    </location>
</feature>
<accession>X1W1V4</accession>
<proteinExistence type="predicted"/>
<comment type="caution">
    <text evidence="1">The sequence shown here is derived from an EMBL/GenBank/DDBJ whole genome shotgun (WGS) entry which is preliminary data.</text>
</comment>
<feature type="non-terminal residue" evidence="1">
    <location>
        <position position="62"/>
    </location>
</feature>
<gene>
    <name evidence="1" type="ORF">S12H4_62932</name>
</gene>
<dbReference type="AlphaFoldDB" id="X1W1V4"/>
<dbReference type="PANTHER" id="PTHR42754">
    <property type="entry name" value="ENDOGLUCANASE"/>
    <property type="match status" value="1"/>
</dbReference>
<reference evidence="1" key="1">
    <citation type="journal article" date="2014" name="Front. Microbiol.">
        <title>High frequency of phylogenetically diverse reductive dehalogenase-homologous genes in deep subseafloor sedimentary metagenomes.</title>
        <authorList>
            <person name="Kawai M."/>
            <person name="Futagami T."/>
            <person name="Toyoda A."/>
            <person name="Takaki Y."/>
            <person name="Nishi S."/>
            <person name="Hori S."/>
            <person name="Arai W."/>
            <person name="Tsubouchi T."/>
            <person name="Morono Y."/>
            <person name="Uchiyama I."/>
            <person name="Ito T."/>
            <person name="Fujiyama A."/>
            <person name="Inagaki F."/>
            <person name="Takami H."/>
        </authorList>
    </citation>
    <scope>NUCLEOTIDE SEQUENCE</scope>
    <source>
        <strain evidence="1">Expedition CK06-06</strain>
    </source>
</reference>
<evidence type="ECO:0000313" key="1">
    <source>
        <dbReference type="EMBL" id="GAJ22610.1"/>
    </source>
</evidence>